<keyword evidence="2" id="KW-1185">Reference proteome</keyword>
<evidence type="ECO:0000313" key="1">
    <source>
        <dbReference type="EMBL" id="TGX98981.1"/>
    </source>
</evidence>
<evidence type="ECO:0000313" key="2">
    <source>
        <dbReference type="Proteomes" id="UP000307720"/>
    </source>
</evidence>
<comment type="caution">
    <text evidence="1">The sequence shown here is derived from an EMBL/GenBank/DDBJ whole genome shotgun (WGS) entry which is preliminary data.</text>
</comment>
<keyword evidence="1" id="KW-0456">Lyase</keyword>
<dbReference type="EC" id="4.1.1.81" evidence="1"/>
<sequence length="347" mass="38959">MTKLHIHGGDVYRYPHAIDFSSNCNPYGTPEGVKRAVAEAAELICHYPDVQCRKLREALAEEEGVPASGIICGNGAADLIFGLALARKPRRALLPAPTFAEYGQALRAVGCEIVHDYLKEEQGFVPQESLPDAITEDVDIVFFCNPNNPTGVLTEAEFLRKLADQCRESHALLIVDECFLDFVKEPGWYTLKPWLDVYDNLFVLKAFTKKYAMPGIRLGYGLCSNGELLAQMRAVMQPWNVSVAAQAAGIAALKEKEYVRVTMEKIAREREYLLEKLKETGVLVYGSSANYIFFKAKKGLWKECLDRGISIRDCGNYEGLGEGFYRIAVRTREENEKLLKTLREIME</sequence>
<proteinExistence type="predicted"/>
<dbReference type="Proteomes" id="UP000307720">
    <property type="component" value="Unassembled WGS sequence"/>
</dbReference>
<organism evidence="1 2">
    <name type="scientific">Hominisplanchenecus murintestinalis</name>
    <dbReference type="NCBI Taxonomy" id="2941517"/>
    <lineage>
        <taxon>Bacteria</taxon>
        <taxon>Bacillati</taxon>
        <taxon>Bacillota</taxon>
        <taxon>Clostridia</taxon>
        <taxon>Lachnospirales</taxon>
        <taxon>Lachnospiraceae</taxon>
        <taxon>Hominisplanchenecus</taxon>
    </lineage>
</organism>
<name>A0AC61QZU5_9FIRM</name>
<gene>
    <name evidence="1" type="ORF">E5357_06925</name>
</gene>
<dbReference type="EMBL" id="SRZB01000011">
    <property type="protein sequence ID" value="TGX98981.1"/>
    <property type="molecule type" value="Genomic_DNA"/>
</dbReference>
<accession>A0AC61QZU5</accession>
<reference evidence="1" key="1">
    <citation type="submission" date="2019-04" db="EMBL/GenBank/DDBJ databases">
        <title>Microbes associate with the intestines of laboratory mice.</title>
        <authorList>
            <person name="Navarre W."/>
            <person name="Wong E."/>
            <person name="Huang K."/>
            <person name="Tropini C."/>
            <person name="Ng K."/>
            <person name="Yu B."/>
        </authorList>
    </citation>
    <scope>NUCLEOTIDE SEQUENCE</scope>
    <source>
        <strain evidence="1">NM72_1-8</strain>
    </source>
</reference>
<protein>
    <submittedName>
        <fullName evidence="1">Threonine-phosphate decarboxylase</fullName>
        <ecNumber evidence="1">4.1.1.81</ecNumber>
    </submittedName>
</protein>